<dbReference type="SMART" id="SM00448">
    <property type="entry name" value="REC"/>
    <property type="match status" value="1"/>
</dbReference>
<evidence type="ECO:0000313" key="7">
    <source>
        <dbReference type="Proteomes" id="UP000738431"/>
    </source>
</evidence>
<feature type="domain" description="OmpR/PhoB-type" evidence="5">
    <location>
        <begin position="128"/>
        <end position="224"/>
    </location>
</feature>
<reference evidence="6 7" key="1">
    <citation type="submission" date="2023-12" db="EMBL/GenBank/DDBJ databases">
        <title>Description of an unclassified Opitutus bacterium of Verrucomicrobiota.</title>
        <authorList>
            <person name="Zhang D.-F."/>
        </authorList>
    </citation>
    <scope>NUCLEOTIDE SEQUENCE [LARGE SCALE GENOMIC DNA]</scope>
    <source>
        <strain evidence="6 7">WL0086</strain>
    </source>
</reference>
<feature type="DNA-binding region" description="OmpR/PhoB-type" evidence="3">
    <location>
        <begin position="128"/>
        <end position="224"/>
    </location>
</feature>
<dbReference type="InterPro" id="IPR001789">
    <property type="entry name" value="Sig_transdc_resp-reg_receiver"/>
</dbReference>
<gene>
    <name evidence="6" type="ORF">K1X11_019105</name>
</gene>
<evidence type="ECO:0000259" key="4">
    <source>
        <dbReference type="PROSITE" id="PS50110"/>
    </source>
</evidence>
<dbReference type="PROSITE" id="PS51755">
    <property type="entry name" value="OMPR_PHOB"/>
    <property type="match status" value="1"/>
</dbReference>
<sequence>MDLVRILVVEDDAKIASFVVKGLKQEGYAVDHAPDGDTGLSLVTTTPYDAAVVDIMLPGLDGLSLVKRLRLTYPDLPVLFLSARSTVEDRVKGLQAGGDDYLTKPFAFAELSARVQALLRRATRAPETTRLTVGDITLDLVSRHVTVGSESIELQPREFALLAYLMRHPDRPVTKTMILEHVWDYSFDPQTNVVDVLVSRLRSKVDPDKSRIETVRGVGYVLHGHGRS</sequence>
<keyword evidence="7" id="KW-1185">Reference proteome</keyword>
<dbReference type="Pfam" id="PF00486">
    <property type="entry name" value="Trans_reg_C"/>
    <property type="match status" value="1"/>
</dbReference>
<dbReference type="Proteomes" id="UP000738431">
    <property type="component" value="Chromosome"/>
</dbReference>
<dbReference type="InterPro" id="IPR039420">
    <property type="entry name" value="WalR-like"/>
</dbReference>
<dbReference type="InterPro" id="IPR011006">
    <property type="entry name" value="CheY-like_superfamily"/>
</dbReference>
<dbReference type="PANTHER" id="PTHR48111:SF76">
    <property type="entry name" value="TWO-COMPONENT RESPONSE REGULATOR"/>
    <property type="match status" value="1"/>
</dbReference>
<feature type="domain" description="Response regulatory" evidence="4">
    <location>
        <begin position="5"/>
        <end position="119"/>
    </location>
</feature>
<name>A0ABZ1C693_9BACT</name>
<dbReference type="Gene3D" id="3.40.50.2300">
    <property type="match status" value="1"/>
</dbReference>
<dbReference type="PROSITE" id="PS50110">
    <property type="entry name" value="RESPONSE_REGULATORY"/>
    <property type="match status" value="1"/>
</dbReference>
<dbReference type="EMBL" id="CP139781">
    <property type="protein sequence ID" value="WRQ86927.1"/>
    <property type="molecule type" value="Genomic_DNA"/>
</dbReference>
<dbReference type="Pfam" id="PF00072">
    <property type="entry name" value="Response_reg"/>
    <property type="match status" value="1"/>
</dbReference>
<dbReference type="CDD" id="cd17624">
    <property type="entry name" value="REC_OmpR_PmrA-like"/>
    <property type="match status" value="1"/>
</dbReference>
<evidence type="ECO:0000313" key="6">
    <source>
        <dbReference type="EMBL" id="WRQ86927.1"/>
    </source>
</evidence>
<organism evidence="6 7">
    <name type="scientific">Actomonas aquatica</name>
    <dbReference type="NCBI Taxonomy" id="2866162"/>
    <lineage>
        <taxon>Bacteria</taxon>
        <taxon>Pseudomonadati</taxon>
        <taxon>Verrucomicrobiota</taxon>
        <taxon>Opitutia</taxon>
        <taxon>Opitutales</taxon>
        <taxon>Opitutaceae</taxon>
        <taxon>Actomonas</taxon>
    </lineage>
</organism>
<accession>A0ABZ1C693</accession>
<proteinExistence type="predicted"/>
<evidence type="ECO:0000259" key="5">
    <source>
        <dbReference type="PROSITE" id="PS51755"/>
    </source>
</evidence>
<evidence type="ECO:0000256" key="3">
    <source>
        <dbReference type="PROSITE-ProRule" id="PRU01091"/>
    </source>
</evidence>
<evidence type="ECO:0000256" key="2">
    <source>
        <dbReference type="PROSITE-ProRule" id="PRU00169"/>
    </source>
</evidence>
<dbReference type="SMART" id="SM00862">
    <property type="entry name" value="Trans_reg_C"/>
    <property type="match status" value="1"/>
</dbReference>
<dbReference type="Gene3D" id="1.10.10.10">
    <property type="entry name" value="Winged helix-like DNA-binding domain superfamily/Winged helix DNA-binding domain"/>
    <property type="match status" value="1"/>
</dbReference>
<feature type="modified residue" description="4-aspartylphosphate" evidence="2">
    <location>
        <position position="54"/>
    </location>
</feature>
<dbReference type="CDD" id="cd00383">
    <property type="entry name" value="trans_reg_C"/>
    <property type="match status" value="1"/>
</dbReference>
<protein>
    <submittedName>
        <fullName evidence="6">Response regulator transcription factor</fullName>
    </submittedName>
</protein>
<keyword evidence="2" id="KW-0597">Phosphoprotein</keyword>
<dbReference type="SUPFAM" id="SSF52172">
    <property type="entry name" value="CheY-like"/>
    <property type="match status" value="1"/>
</dbReference>
<dbReference type="InterPro" id="IPR036388">
    <property type="entry name" value="WH-like_DNA-bd_sf"/>
</dbReference>
<evidence type="ECO:0000256" key="1">
    <source>
        <dbReference type="ARBA" id="ARBA00023125"/>
    </source>
</evidence>
<dbReference type="InterPro" id="IPR001867">
    <property type="entry name" value="OmpR/PhoB-type_DNA-bd"/>
</dbReference>
<dbReference type="Gene3D" id="6.10.250.690">
    <property type="match status" value="1"/>
</dbReference>
<dbReference type="PANTHER" id="PTHR48111">
    <property type="entry name" value="REGULATOR OF RPOS"/>
    <property type="match status" value="1"/>
</dbReference>
<keyword evidence="1 3" id="KW-0238">DNA-binding</keyword>